<feature type="region of interest" description="Disordered" evidence="1">
    <location>
        <begin position="115"/>
        <end position="134"/>
    </location>
</feature>
<dbReference type="EMBL" id="KV750105">
    <property type="protein sequence ID" value="OCL06245.1"/>
    <property type="molecule type" value="Genomic_DNA"/>
</dbReference>
<evidence type="ECO:0000313" key="3">
    <source>
        <dbReference type="Proteomes" id="UP000250140"/>
    </source>
</evidence>
<dbReference type="Proteomes" id="UP000250140">
    <property type="component" value="Unassembled WGS sequence"/>
</dbReference>
<keyword evidence="3" id="KW-1185">Reference proteome</keyword>
<protein>
    <submittedName>
        <fullName evidence="2">Uncharacterized protein</fullName>
    </submittedName>
</protein>
<evidence type="ECO:0000313" key="2">
    <source>
        <dbReference type="EMBL" id="OCL06245.1"/>
    </source>
</evidence>
<reference evidence="2 3" key="1">
    <citation type="journal article" date="2016" name="Nat. Commun.">
        <title>Ectomycorrhizal ecology is imprinted in the genome of the dominant symbiotic fungus Cenococcum geophilum.</title>
        <authorList>
            <consortium name="DOE Joint Genome Institute"/>
            <person name="Peter M."/>
            <person name="Kohler A."/>
            <person name="Ohm R.A."/>
            <person name="Kuo A."/>
            <person name="Krutzmann J."/>
            <person name="Morin E."/>
            <person name="Arend M."/>
            <person name="Barry K.W."/>
            <person name="Binder M."/>
            <person name="Choi C."/>
            <person name="Clum A."/>
            <person name="Copeland A."/>
            <person name="Grisel N."/>
            <person name="Haridas S."/>
            <person name="Kipfer T."/>
            <person name="LaButti K."/>
            <person name="Lindquist E."/>
            <person name="Lipzen A."/>
            <person name="Maire R."/>
            <person name="Meier B."/>
            <person name="Mihaltcheva S."/>
            <person name="Molinier V."/>
            <person name="Murat C."/>
            <person name="Poggeler S."/>
            <person name="Quandt C.A."/>
            <person name="Sperisen C."/>
            <person name="Tritt A."/>
            <person name="Tisserant E."/>
            <person name="Crous P.W."/>
            <person name="Henrissat B."/>
            <person name="Nehls U."/>
            <person name="Egli S."/>
            <person name="Spatafora J.W."/>
            <person name="Grigoriev I.V."/>
            <person name="Martin F.M."/>
        </authorList>
    </citation>
    <scope>NUCLEOTIDE SEQUENCE [LARGE SCALE GENOMIC DNA]</scope>
    <source>
        <strain evidence="2 3">CBS 207.34</strain>
    </source>
</reference>
<proteinExistence type="predicted"/>
<organism evidence="2 3">
    <name type="scientific">Glonium stellatum</name>
    <dbReference type="NCBI Taxonomy" id="574774"/>
    <lineage>
        <taxon>Eukaryota</taxon>
        <taxon>Fungi</taxon>
        <taxon>Dikarya</taxon>
        <taxon>Ascomycota</taxon>
        <taxon>Pezizomycotina</taxon>
        <taxon>Dothideomycetes</taxon>
        <taxon>Pleosporomycetidae</taxon>
        <taxon>Gloniales</taxon>
        <taxon>Gloniaceae</taxon>
        <taxon>Glonium</taxon>
    </lineage>
</organism>
<feature type="region of interest" description="Disordered" evidence="1">
    <location>
        <begin position="1"/>
        <end position="29"/>
    </location>
</feature>
<gene>
    <name evidence="2" type="ORF">AOQ84DRAFT_81177</name>
</gene>
<evidence type="ECO:0000256" key="1">
    <source>
        <dbReference type="SAM" id="MobiDB-lite"/>
    </source>
</evidence>
<sequence>MTAMCSPAPWATGQRGRGRGKQRRGPGPSLRQTLHWLRAAVRLLIGALPSRLSSAGLLLCTAPISPPPSLPLLLLSPRCCCPRPTLPHCSCGPLHSCQHGELSAHAASAQPLPLWNSTVAPRPTADEAEAMRRQ</sequence>
<dbReference type="AlphaFoldDB" id="A0A8E2JQU3"/>
<accession>A0A8E2JQU3</accession>
<name>A0A8E2JQU3_9PEZI</name>